<evidence type="ECO:0000256" key="8">
    <source>
        <dbReference type="ARBA" id="ARBA00022801"/>
    </source>
</evidence>
<dbReference type="GO" id="GO:0005272">
    <property type="term" value="F:sodium channel activity"/>
    <property type="evidence" value="ECO:0007669"/>
    <property type="project" value="UniProtKB-KW"/>
</dbReference>
<dbReference type="InterPro" id="IPR007502">
    <property type="entry name" value="Helicase-assoc_dom"/>
</dbReference>
<keyword evidence="15" id="KW-0508">mRNA splicing</keyword>
<dbReference type="Gene3D" id="1.20.120.1080">
    <property type="match status" value="1"/>
</dbReference>
<dbReference type="InterPro" id="IPR001650">
    <property type="entry name" value="Helicase_C-like"/>
</dbReference>
<dbReference type="PANTHER" id="PTHR18934:SF85">
    <property type="entry name" value="ATP-DEPENDENT RNA HELICASE DHX8"/>
    <property type="match status" value="1"/>
</dbReference>
<keyword evidence="5" id="KW-0507">mRNA processing</keyword>
<dbReference type="EC" id="3.6.4.13" evidence="2"/>
<dbReference type="FunFam" id="3.40.50.300:FF:003016">
    <property type="entry name" value="DEAH-box helicase 9"/>
    <property type="match status" value="1"/>
</dbReference>
<evidence type="ECO:0000256" key="7">
    <source>
        <dbReference type="ARBA" id="ARBA00022741"/>
    </source>
</evidence>
<dbReference type="PROSITE" id="PS51194">
    <property type="entry name" value="HELICASE_CTER"/>
    <property type="match status" value="1"/>
</dbReference>
<evidence type="ECO:0000256" key="19">
    <source>
        <dbReference type="RuleBase" id="RU000679"/>
    </source>
</evidence>
<dbReference type="SUPFAM" id="SSF52540">
    <property type="entry name" value="P-loop containing nucleoside triphosphate hydrolases"/>
    <property type="match status" value="1"/>
</dbReference>
<evidence type="ECO:0000313" key="23">
    <source>
        <dbReference type="WBParaSite" id="maker-uti_cns_0000619-snap-gene-0.3-mRNA-1"/>
    </source>
</evidence>
<keyword evidence="12" id="KW-0915">Sodium</keyword>
<dbReference type="GO" id="GO:0005524">
    <property type="term" value="F:ATP binding"/>
    <property type="evidence" value="ECO:0007669"/>
    <property type="project" value="UniProtKB-KW"/>
</dbReference>
<organism evidence="22 23">
    <name type="scientific">Macrostomum lignano</name>
    <dbReference type="NCBI Taxonomy" id="282301"/>
    <lineage>
        <taxon>Eukaryota</taxon>
        <taxon>Metazoa</taxon>
        <taxon>Spiralia</taxon>
        <taxon>Lophotrochozoa</taxon>
        <taxon>Platyhelminthes</taxon>
        <taxon>Rhabditophora</taxon>
        <taxon>Macrostomorpha</taxon>
        <taxon>Macrostomida</taxon>
        <taxon>Macrostomidae</taxon>
        <taxon>Macrostomum</taxon>
    </lineage>
</organism>
<evidence type="ECO:0000256" key="20">
    <source>
        <dbReference type="SAM" id="MobiDB-lite"/>
    </source>
</evidence>
<evidence type="ECO:0000256" key="12">
    <source>
        <dbReference type="ARBA" id="ARBA00023053"/>
    </source>
</evidence>
<dbReference type="Proteomes" id="UP000095280">
    <property type="component" value="Unplaced"/>
</dbReference>
<keyword evidence="11" id="KW-1133">Transmembrane helix</keyword>
<dbReference type="SMART" id="SM00847">
    <property type="entry name" value="HA2"/>
    <property type="match status" value="1"/>
</dbReference>
<evidence type="ECO:0000256" key="14">
    <source>
        <dbReference type="ARBA" id="ARBA00023136"/>
    </source>
</evidence>
<dbReference type="GO" id="GO:0016020">
    <property type="term" value="C:membrane"/>
    <property type="evidence" value="ECO:0007669"/>
    <property type="project" value="UniProtKB-SubCell"/>
</dbReference>
<dbReference type="Pfam" id="PF07717">
    <property type="entry name" value="OB_NTP_bind"/>
    <property type="match status" value="1"/>
</dbReference>
<dbReference type="InterPro" id="IPR011709">
    <property type="entry name" value="DEAD-box_helicase_OB_fold"/>
</dbReference>
<evidence type="ECO:0000256" key="3">
    <source>
        <dbReference type="ARBA" id="ARBA00022448"/>
    </source>
</evidence>
<dbReference type="WBParaSite" id="maker-uti_cns_0000619-snap-gene-0.3-mRNA-1">
    <property type="protein sequence ID" value="maker-uti_cns_0000619-snap-gene-0.3-mRNA-1"/>
    <property type="gene ID" value="maker-uti_cns_0000619-snap-gene-0.3"/>
</dbReference>
<dbReference type="Pfam" id="PF04408">
    <property type="entry name" value="WHD_HA2"/>
    <property type="match status" value="1"/>
</dbReference>
<dbReference type="InterPro" id="IPR048333">
    <property type="entry name" value="HA2_WH"/>
</dbReference>
<comment type="similarity">
    <text evidence="19">Belongs to the amiloride-sensitive sodium channel (TC 1.A.6) family.</text>
</comment>
<evidence type="ECO:0000256" key="15">
    <source>
        <dbReference type="ARBA" id="ARBA00023187"/>
    </source>
</evidence>
<keyword evidence="4 19" id="KW-0894">Sodium channel</keyword>
<sequence length="1782" mass="199383">VHSREPLHETALEALLLETLERRLQRRQSVRIRFELTSTELLFDFREKPKVTGSEVRQIVRVRDELDIFRGQKSPELPLYPEGTPRFARTQKRRNGLRACIFGDEHAINSRMKNEEKIKSTKVYNSKSGMDQLIVTPISQAQAQQRAGRAGRTGPGKCYRLYTERAYRDEMLATSVPEIQRTNLAATVLSLKAMGINDLLTFDFMDPPPMQTLLAAMEQLHALSALDDEGLLTRLGRRMAEFPLEPMLCKVLIMSVQLGCAEEALTIVSMLSVQNVFYRPKEKAELADQRKARFHQPEGDHLTLLAVYNAWQHQRFAPQWCYENFIQVRSMKRAQDVRKQLLGIMDRHKLEVTSCGKQTVKVQKALVSGFFRNAAKKDPQEGYRTLVDQQCVYIHPSSGIFQHQPAWVIYHELVLTTKEYMREVTAIEPRWLVEFAPNFFKFGDPTKLSRSKKSQKIEPLFNRFEDKDSWRISRVPRGFHVKRAARASKAFGMLKQSGAAVLLSLTLLALLSAGSDLVRKLPHLEYSTHTSVLLSADDKWRPGLQTLITCLPLDRPLEVVLNVSQYHQPLVPPLSYLLFKCSSTDAQYQELNITHDNGLDSSKLYCSHNRAFSLSKLSSKPYMFSFHFTLDSRNKVSFKQSMTHTLELRVRVEFREGTELSASLLVYNMDSFSKLNSLPTQSSGQQVTRYILSERGTAFLTSLFKQTNSSRVDSVQLLDDQFLYVLKRAPIFIRPMLSISVMLIHGSRTCSDIAKTDGRILFTTGDSDPDIAQFLFAQPNYFIEIQSGVLTYSRLSLEADLKKLLQGAGGRVRICLRISLNPAVWKYRLALRVADISVPSTTASAIDPSSEPCGSYKNRQSRWVQFSTGMLDAVLMSPVVCSDRTKEVTKVFFNNQECTNYLDVSTHKWQSCGHYSLAQFGNAVLLRGHVNLSHEGTYKFTVQNFVFIFYVSVFSMPLFNTVTANGSLPHVTFANLDMAEISLSDFATDVLKASPSSIETRRSAIDRPRVLENLFVRMPVVTEIWKVWRLTFICRASVDASDVRRMGLPRYSLESRSDVQFYGKRIAASAGQQLRSFLGLVLAVAMATAKWYRNICAAARSRAALSDEASGLGERVFVVNRECQSSVCPSCGSVVGLLGQVGLDALGLQRRQYPEVDVLQKLEVHQLVQGWPLLWPPVQGLLHEPARVPADAAGIAARHLEAPIRRRVLRLAPRQRLETAGARPSDKPCRQVADAPAVHLLRDALGVGVHLRGDVGGKVEAGAGVAHAGLVVALGHAEVDEARPVVGHHHDVLGFEVAEDEVIAPSALSTHSMMNGWRRSFSKNTSRRSRFHDFVLCFFRRSLNFITSSSPLPPRRTILKSVRATAAVKAELLAGSAAAAAEAALLLCHSETTGVASLSANCSSRMQEQTAPFLFWCLPVGHSTNGGFILDVVAAFLHRRLLGRVRCCRCSGRRRCRAPLRPAVLLLVSDCLEFSASPAGCTAGEKPVEDFLHRLVIRMPLARLRFRHNTPNFQLQRLGLIFDVPRFDYFTVTKVPLISVKPVDFNTASNQAMSKLRSLSNLRDGKALFCASLTGSIEQLGGGKGRALGMRTNCKMPQLAVVAGLTWDDDLLSRRPLHRLALLLLLLAERRVRRVAVAGRLADGRMRSCQRLGRCTGRVRAGLTLPLEAHQFESVAERASEHDDNYLQSIKPLSRKRKRGSINSLRMEPPDSPTPQLHQKALVAFAEQTTAHGLVRLTQGSGLRRLVWGLAILGACAGFSLHLSELVQRYLSYPVSTEFSND</sequence>
<keyword evidence="10" id="KW-0067">ATP-binding</keyword>
<dbReference type="PANTHER" id="PTHR18934">
    <property type="entry name" value="ATP-DEPENDENT RNA HELICASE"/>
    <property type="match status" value="1"/>
</dbReference>
<keyword evidence="3 19" id="KW-0813">Transport</keyword>
<feature type="domain" description="Helicase C-terminal" evidence="21">
    <location>
        <begin position="11"/>
        <end position="195"/>
    </location>
</feature>
<protein>
    <recommendedName>
        <fullName evidence="2">RNA helicase</fullName>
        <ecNumber evidence="2">3.6.4.13</ecNumber>
    </recommendedName>
</protein>
<evidence type="ECO:0000256" key="18">
    <source>
        <dbReference type="ARBA" id="ARBA00047984"/>
    </source>
</evidence>
<dbReference type="GO" id="GO:0016787">
    <property type="term" value="F:hydrolase activity"/>
    <property type="evidence" value="ECO:0007669"/>
    <property type="project" value="UniProtKB-KW"/>
</dbReference>
<dbReference type="GO" id="GO:0071013">
    <property type="term" value="C:catalytic step 2 spliceosome"/>
    <property type="evidence" value="ECO:0007669"/>
    <property type="project" value="TreeGrafter"/>
</dbReference>
<evidence type="ECO:0000256" key="11">
    <source>
        <dbReference type="ARBA" id="ARBA00022989"/>
    </source>
</evidence>
<dbReference type="InterPro" id="IPR001873">
    <property type="entry name" value="ENaC"/>
</dbReference>
<keyword evidence="8" id="KW-0378">Hydrolase</keyword>
<keyword evidence="16 19" id="KW-0739">Sodium transport</keyword>
<dbReference type="Pfam" id="PF00858">
    <property type="entry name" value="ASC"/>
    <property type="match status" value="1"/>
</dbReference>
<name>A0A1I8G2A4_9PLAT</name>
<keyword evidence="13 19" id="KW-0406">Ion transport</keyword>
<comment type="subcellular location">
    <subcellularLocation>
        <location evidence="1">Membrane</location>
        <topology evidence="1">Multi-pass membrane protein</topology>
    </subcellularLocation>
</comment>
<proteinExistence type="inferred from homology"/>
<evidence type="ECO:0000313" key="22">
    <source>
        <dbReference type="Proteomes" id="UP000095280"/>
    </source>
</evidence>
<keyword evidence="6 19" id="KW-0812">Transmembrane</keyword>
<evidence type="ECO:0000256" key="16">
    <source>
        <dbReference type="ARBA" id="ARBA00023201"/>
    </source>
</evidence>
<evidence type="ECO:0000256" key="4">
    <source>
        <dbReference type="ARBA" id="ARBA00022461"/>
    </source>
</evidence>
<evidence type="ECO:0000256" key="5">
    <source>
        <dbReference type="ARBA" id="ARBA00022664"/>
    </source>
</evidence>
<evidence type="ECO:0000256" key="17">
    <source>
        <dbReference type="ARBA" id="ARBA00023303"/>
    </source>
</evidence>
<evidence type="ECO:0000256" key="10">
    <source>
        <dbReference type="ARBA" id="ARBA00022840"/>
    </source>
</evidence>
<dbReference type="InterPro" id="IPR027417">
    <property type="entry name" value="P-loop_NTPase"/>
</dbReference>
<dbReference type="GO" id="GO:0003723">
    <property type="term" value="F:RNA binding"/>
    <property type="evidence" value="ECO:0007669"/>
    <property type="project" value="TreeGrafter"/>
</dbReference>
<keyword evidence="17 19" id="KW-0407">Ion channel</keyword>
<reference evidence="23" key="1">
    <citation type="submission" date="2016-11" db="UniProtKB">
        <authorList>
            <consortium name="WormBaseParasite"/>
        </authorList>
    </citation>
    <scope>IDENTIFICATION</scope>
</reference>
<keyword evidence="9" id="KW-0347">Helicase</keyword>
<keyword evidence="14" id="KW-0472">Membrane</keyword>
<evidence type="ECO:0000256" key="2">
    <source>
        <dbReference type="ARBA" id="ARBA00012552"/>
    </source>
</evidence>
<comment type="catalytic activity">
    <reaction evidence="18">
        <text>ATP + H2O = ADP + phosphate + H(+)</text>
        <dbReference type="Rhea" id="RHEA:13065"/>
        <dbReference type="ChEBI" id="CHEBI:15377"/>
        <dbReference type="ChEBI" id="CHEBI:15378"/>
        <dbReference type="ChEBI" id="CHEBI:30616"/>
        <dbReference type="ChEBI" id="CHEBI:43474"/>
        <dbReference type="ChEBI" id="CHEBI:456216"/>
        <dbReference type="EC" id="3.6.4.13"/>
    </reaction>
</comment>
<keyword evidence="7" id="KW-0547">Nucleotide-binding</keyword>
<dbReference type="Pfam" id="PF21010">
    <property type="entry name" value="HA2_C"/>
    <property type="match status" value="1"/>
</dbReference>
<dbReference type="GO" id="GO:0003724">
    <property type="term" value="F:RNA helicase activity"/>
    <property type="evidence" value="ECO:0007669"/>
    <property type="project" value="UniProtKB-EC"/>
</dbReference>
<keyword evidence="22" id="KW-1185">Reference proteome</keyword>
<dbReference type="FunFam" id="1.20.120.1080:FF:000001">
    <property type="entry name" value="Pre-mRNA-splicing factor ATP-dependent RNA helicase"/>
    <property type="match status" value="1"/>
</dbReference>
<feature type="region of interest" description="Disordered" evidence="20">
    <location>
        <begin position="1695"/>
        <end position="1716"/>
    </location>
</feature>
<dbReference type="Gene3D" id="3.40.50.300">
    <property type="entry name" value="P-loop containing nucleotide triphosphate hydrolases"/>
    <property type="match status" value="1"/>
</dbReference>
<evidence type="ECO:0000256" key="13">
    <source>
        <dbReference type="ARBA" id="ARBA00023065"/>
    </source>
</evidence>
<evidence type="ECO:0000259" key="21">
    <source>
        <dbReference type="PROSITE" id="PS51194"/>
    </source>
</evidence>
<evidence type="ECO:0000256" key="1">
    <source>
        <dbReference type="ARBA" id="ARBA00004141"/>
    </source>
</evidence>
<dbReference type="GO" id="GO:0000390">
    <property type="term" value="P:spliceosomal complex disassembly"/>
    <property type="evidence" value="ECO:0007669"/>
    <property type="project" value="TreeGrafter"/>
</dbReference>
<evidence type="ECO:0000256" key="6">
    <source>
        <dbReference type="ARBA" id="ARBA00022692"/>
    </source>
</evidence>
<accession>A0A1I8G2A4</accession>
<evidence type="ECO:0000256" key="9">
    <source>
        <dbReference type="ARBA" id="ARBA00022806"/>
    </source>
</evidence>